<gene>
    <name evidence="4" type="ORF">B5G26_10565</name>
</gene>
<dbReference type="EMBL" id="NFHM01000016">
    <property type="protein sequence ID" value="OUN41731.1"/>
    <property type="molecule type" value="Genomic_DNA"/>
</dbReference>
<organism evidence="4 5">
    <name type="scientific">Anaerotignum lactatifermentans</name>
    <dbReference type="NCBI Taxonomy" id="160404"/>
    <lineage>
        <taxon>Bacteria</taxon>
        <taxon>Bacillati</taxon>
        <taxon>Bacillota</taxon>
        <taxon>Clostridia</taxon>
        <taxon>Lachnospirales</taxon>
        <taxon>Anaerotignaceae</taxon>
        <taxon>Anaerotignum</taxon>
    </lineage>
</organism>
<dbReference type="Pfam" id="PF07155">
    <property type="entry name" value="ECF-ribofla_trS"/>
    <property type="match status" value="1"/>
</dbReference>
<keyword evidence="2 3" id="KW-1133">Transmembrane helix</keyword>
<dbReference type="Gene3D" id="1.10.1760.20">
    <property type="match status" value="1"/>
</dbReference>
<dbReference type="Proteomes" id="UP000195455">
    <property type="component" value="Unassembled WGS sequence"/>
</dbReference>
<accession>A0A1Y3TZ56</accession>
<protein>
    <submittedName>
        <fullName evidence="4">ECF transporter S component</fullName>
    </submittedName>
</protein>
<feature type="transmembrane region" description="Helical" evidence="3">
    <location>
        <begin position="123"/>
        <end position="147"/>
    </location>
</feature>
<sequence>MAALVFVAIYVLKIPGPNGYSHLGDCMILISVLLLGGRKGAWAGGIGAALADLLGGYIQWVLPTFLIKAFMALIMGYVINKWHHKGNWLLGAVLGGIFQIMGYTAVKIFYYGFATAMVMTPGLLVQTAFGLVLTSIFVGVLGTTGILRKVKEM</sequence>
<reference evidence="5" key="1">
    <citation type="submission" date="2017-04" db="EMBL/GenBank/DDBJ databases">
        <title>Function of individual gut microbiota members based on whole genome sequencing of pure cultures obtained from chicken caecum.</title>
        <authorList>
            <person name="Medvecky M."/>
            <person name="Cejkova D."/>
            <person name="Polansky O."/>
            <person name="Karasova D."/>
            <person name="Kubasova T."/>
            <person name="Cizek A."/>
            <person name="Rychlik I."/>
        </authorList>
    </citation>
    <scope>NUCLEOTIDE SEQUENCE [LARGE SCALE GENOMIC DNA]</scope>
    <source>
        <strain evidence="5">An75</strain>
    </source>
</reference>
<dbReference type="AlphaFoldDB" id="A0A1Y3TZ56"/>
<dbReference type="PANTHER" id="PTHR37815">
    <property type="entry name" value="UPF0397 PROTEIN BC_2624-RELATED"/>
    <property type="match status" value="1"/>
</dbReference>
<keyword evidence="1 3" id="KW-0812">Transmembrane</keyword>
<keyword evidence="3" id="KW-0472">Membrane</keyword>
<evidence type="ECO:0000256" key="1">
    <source>
        <dbReference type="ARBA" id="ARBA00022692"/>
    </source>
</evidence>
<dbReference type="PANTHER" id="PTHR37815:SF3">
    <property type="entry name" value="UPF0397 PROTEIN SPR0429"/>
    <property type="match status" value="1"/>
</dbReference>
<proteinExistence type="predicted"/>
<evidence type="ECO:0000313" key="5">
    <source>
        <dbReference type="Proteomes" id="UP000195455"/>
    </source>
</evidence>
<dbReference type="GO" id="GO:0016020">
    <property type="term" value="C:membrane"/>
    <property type="evidence" value="ECO:0007669"/>
    <property type="project" value="InterPro"/>
</dbReference>
<evidence type="ECO:0000256" key="2">
    <source>
        <dbReference type="ARBA" id="ARBA00022989"/>
    </source>
</evidence>
<evidence type="ECO:0000256" key="3">
    <source>
        <dbReference type="SAM" id="Phobius"/>
    </source>
</evidence>
<feature type="transmembrane region" description="Helical" evidence="3">
    <location>
        <begin position="57"/>
        <end position="79"/>
    </location>
</feature>
<dbReference type="InterPro" id="IPR009825">
    <property type="entry name" value="ECF_substrate-spec-like"/>
</dbReference>
<name>A0A1Y3TZ56_9FIRM</name>
<comment type="caution">
    <text evidence="4">The sequence shown here is derived from an EMBL/GenBank/DDBJ whole genome shotgun (WGS) entry which is preliminary data.</text>
</comment>
<feature type="transmembrane region" description="Helical" evidence="3">
    <location>
        <begin position="88"/>
        <end position="111"/>
    </location>
</feature>
<evidence type="ECO:0000313" key="4">
    <source>
        <dbReference type="EMBL" id="OUN41731.1"/>
    </source>
</evidence>